<keyword evidence="2" id="KW-1185">Reference proteome</keyword>
<dbReference type="OrthoDB" id="4134439at2"/>
<proteinExistence type="predicted"/>
<dbReference type="AlphaFoldDB" id="A0A066ZA00"/>
<organism evidence="1 2">
    <name type="scientific">Kitasatospora cheerisanensis KCTC 2395</name>
    <dbReference type="NCBI Taxonomy" id="1348663"/>
    <lineage>
        <taxon>Bacteria</taxon>
        <taxon>Bacillati</taxon>
        <taxon>Actinomycetota</taxon>
        <taxon>Actinomycetes</taxon>
        <taxon>Kitasatosporales</taxon>
        <taxon>Streptomycetaceae</taxon>
        <taxon>Kitasatospora</taxon>
    </lineage>
</organism>
<reference evidence="1 2" key="1">
    <citation type="submission" date="2014-05" db="EMBL/GenBank/DDBJ databases">
        <title>Draft Genome Sequence of Kitasatospora cheerisanensis KCTC 2395.</title>
        <authorList>
            <person name="Nam D.H."/>
        </authorList>
    </citation>
    <scope>NUCLEOTIDE SEQUENCE [LARGE SCALE GENOMIC DNA]</scope>
    <source>
        <strain evidence="1 2">KCTC 2395</strain>
    </source>
</reference>
<protein>
    <recommendedName>
        <fullName evidence="3">SAM-dependent methyltransferase</fullName>
    </recommendedName>
</protein>
<dbReference type="InterPro" id="IPR029063">
    <property type="entry name" value="SAM-dependent_MTases_sf"/>
</dbReference>
<dbReference type="eggNOG" id="COG4106">
    <property type="taxonomic scope" value="Bacteria"/>
</dbReference>
<evidence type="ECO:0000313" key="1">
    <source>
        <dbReference type="EMBL" id="KDN86990.1"/>
    </source>
</evidence>
<dbReference type="Gene3D" id="3.40.50.150">
    <property type="entry name" value="Vaccinia Virus protein VP39"/>
    <property type="match status" value="1"/>
</dbReference>
<accession>A0A066ZA00</accession>
<name>A0A066ZA00_9ACTN</name>
<dbReference type="Proteomes" id="UP000027178">
    <property type="component" value="Unassembled WGS sequence"/>
</dbReference>
<dbReference type="SUPFAM" id="SSF53335">
    <property type="entry name" value="S-adenosyl-L-methionine-dependent methyltransferases"/>
    <property type="match status" value="1"/>
</dbReference>
<evidence type="ECO:0000313" key="2">
    <source>
        <dbReference type="Proteomes" id="UP000027178"/>
    </source>
</evidence>
<dbReference type="PATRIC" id="fig|1348663.4.peg.1025"/>
<dbReference type="HOGENOM" id="CLU_067079_1_0_11"/>
<dbReference type="RefSeq" id="WP_035859406.1">
    <property type="nucleotide sequence ID" value="NZ_KK853997.1"/>
</dbReference>
<evidence type="ECO:0008006" key="3">
    <source>
        <dbReference type="Google" id="ProtNLM"/>
    </source>
</evidence>
<comment type="caution">
    <text evidence="1">The sequence shown here is derived from an EMBL/GenBank/DDBJ whole genome shotgun (WGS) entry which is preliminary data.</text>
</comment>
<sequence>MSESVPAGIDVSRPTAARMYDHLLGGRFNHPSDRAAVEQLLKIAPSTKELALNNRAFLCRVVEIIAREYGIRQFVDHGSGLPTQDNVHQVAQRVDESCRVVYIDNDPHVHAYGGLLLDENPRVALVQADMTRTEDIFADPGFRNLIDLREPAAALFVSVTHCLTDEQDPFGMIRRTVDALPAGSVVVVCQLVSEDAKVREDVTRLMRDGTGNRWGRVRTESEVRAFFDLDRLRIEDPGLLDVTHWRPDREVYPRQRTDEWIEFGGLATVR</sequence>
<dbReference type="Pfam" id="PF04672">
    <property type="entry name" value="Methyltransf_19"/>
    <property type="match status" value="1"/>
</dbReference>
<gene>
    <name evidence="1" type="ORF">KCH_10750</name>
</gene>
<dbReference type="InterPro" id="IPR006764">
    <property type="entry name" value="SAM_dep_MeTrfase_SAV2177_type"/>
</dbReference>
<dbReference type="EMBL" id="JNBY01000050">
    <property type="protein sequence ID" value="KDN86990.1"/>
    <property type="molecule type" value="Genomic_DNA"/>
</dbReference>
<dbReference type="PIRSF" id="PIRSF017393">
    <property type="entry name" value="MTase_SAV2177"/>
    <property type="match status" value="1"/>
</dbReference>